<gene>
    <name evidence="2" type="ORF">GGQ87_002678</name>
</gene>
<keyword evidence="1" id="KW-1133">Transmembrane helix</keyword>
<dbReference type="AlphaFoldDB" id="A0A7X6BNP0"/>
<feature type="transmembrane region" description="Helical" evidence="1">
    <location>
        <begin position="132"/>
        <end position="148"/>
    </location>
</feature>
<keyword evidence="1" id="KW-0472">Membrane</keyword>
<protein>
    <submittedName>
        <fullName evidence="2">Uncharacterized protein</fullName>
    </submittedName>
</protein>
<evidence type="ECO:0000313" key="3">
    <source>
        <dbReference type="Proteomes" id="UP000587415"/>
    </source>
</evidence>
<organism evidence="2 3">
    <name type="scientific">Brevundimonas alba</name>
    <dbReference type="NCBI Taxonomy" id="74314"/>
    <lineage>
        <taxon>Bacteria</taxon>
        <taxon>Pseudomonadati</taxon>
        <taxon>Pseudomonadota</taxon>
        <taxon>Alphaproteobacteria</taxon>
        <taxon>Caulobacterales</taxon>
        <taxon>Caulobacteraceae</taxon>
        <taxon>Brevundimonas</taxon>
    </lineage>
</organism>
<evidence type="ECO:0000256" key="1">
    <source>
        <dbReference type="SAM" id="Phobius"/>
    </source>
</evidence>
<feature type="transmembrane region" description="Helical" evidence="1">
    <location>
        <begin position="93"/>
        <end position="112"/>
    </location>
</feature>
<dbReference type="EMBL" id="JAATJM010000002">
    <property type="protein sequence ID" value="NJC42383.1"/>
    <property type="molecule type" value="Genomic_DNA"/>
</dbReference>
<comment type="caution">
    <text evidence="2">The sequence shown here is derived from an EMBL/GenBank/DDBJ whole genome shotgun (WGS) entry which is preliminary data.</text>
</comment>
<accession>A0A7X6BNP0</accession>
<dbReference type="Proteomes" id="UP000587415">
    <property type="component" value="Unassembled WGS sequence"/>
</dbReference>
<keyword evidence="1" id="KW-0812">Transmembrane</keyword>
<proteinExistence type="predicted"/>
<keyword evidence="3" id="KW-1185">Reference proteome</keyword>
<evidence type="ECO:0000313" key="2">
    <source>
        <dbReference type="EMBL" id="NJC42383.1"/>
    </source>
</evidence>
<name>A0A7X6BNP0_9CAUL</name>
<dbReference type="RefSeq" id="WP_168048553.1">
    <property type="nucleotide sequence ID" value="NZ_JAATJM010000002.1"/>
</dbReference>
<sequence>MGHVEPGGAAAEDKSDVWGLWARLKTYFPTWSLLPSSFYTPGAWGYMGVDFISGFRRNRSTGQAFELLAGVDDRTFDAVSALANLNARRQDQMLRAVIIAYLTIPVSIIAILAEVAGDSLLSFVRENWETSIQFGVAVTFGPLAYYLSHWRSRQIVSVLDLIRIERGQSPYTALELRSE</sequence>
<reference evidence="2 3" key="1">
    <citation type="submission" date="2020-03" db="EMBL/GenBank/DDBJ databases">
        <title>Genomic Encyclopedia of Type Strains, Phase IV (KMG-IV): sequencing the most valuable type-strain genomes for metagenomic binning, comparative biology and taxonomic classification.</title>
        <authorList>
            <person name="Goeker M."/>
        </authorList>
    </citation>
    <scope>NUCLEOTIDE SEQUENCE [LARGE SCALE GENOMIC DNA]</scope>
    <source>
        <strain evidence="2 3">DSM 4736</strain>
    </source>
</reference>